<keyword evidence="1" id="KW-0802">TPR repeat</keyword>
<reference evidence="2 3" key="1">
    <citation type="journal article" date="2012" name="J. Bacteriol.">
        <title>Complete genome sequence of Nocardia brasiliensis HUJEG-1.</title>
        <authorList>
            <person name="Vera-Cabrera L."/>
            <person name="Ortiz-Lopez R."/>
            <person name="Elizondo-Gonzalez R."/>
            <person name="Perez-Maya A.A."/>
            <person name="Ocampo-Candiani J."/>
        </authorList>
    </citation>
    <scope>NUCLEOTIDE SEQUENCE [LARGE SCALE GENOMIC DNA]</scope>
    <source>
        <strain evidence="3">ATCC 700358</strain>
    </source>
</reference>
<proteinExistence type="predicted"/>
<gene>
    <name evidence="2" type="ORF">O3I_024620</name>
</gene>
<dbReference type="AlphaFoldDB" id="K0EZD9"/>
<evidence type="ECO:0000313" key="3">
    <source>
        <dbReference type="Proteomes" id="UP000006304"/>
    </source>
</evidence>
<feature type="repeat" description="TPR" evidence="1">
    <location>
        <begin position="484"/>
        <end position="517"/>
    </location>
</feature>
<dbReference type="STRING" id="1133849.O3I_024620"/>
<dbReference type="SUPFAM" id="SSF48452">
    <property type="entry name" value="TPR-like"/>
    <property type="match status" value="1"/>
</dbReference>
<dbReference type="KEGG" id="nbr:O3I_024620"/>
<dbReference type="SUPFAM" id="SSF52540">
    <property type="entry name" value="P-loop containing nucleoside triphosphate hydrolases"/>
    <property type="match status" value="1"/>
</dbReference>
<dbReference type="PANTHER" id="PTHR47691">
    <property type="entry name" value="REGULATOR-RELATED"/>
    <property type="match status" value="1"/>
</dbReference>
<dbReference type="Proteomes" id="UP000006304">
    <property type="component" value="Chromosome"/>
</dbReference>
<organism evidence="2 3">
    <name type="scientific">Nocardia brasiliensis (strain ATCC 700358 / HUJEG-1)</name>
    <dbReference type="NCBI Taxonomy" id="1133849"/>
    <lineage>
        <taxon>Bacteria</taxon>
        <taxon>Bacillati</taxon>
        <taxon>Actinomycetota</taxon>
        <taxon>Actinomycetes</taxon>
        <taxon>Mycobacteriales</taxon>
        <taxon>Nocardiaceae</taxon>
        <taxon>Nocardia</taxon>
    </lineage>
</organism>
<protein>
    <submittedName>
        <fullName evidence="2">Uncharacterized protein</fullName>
    </submittedName>
</protein>
<dbReference type="InterPro" id="IPR011990">
    <property type="entry name" value="TPR-like_helical_dom_sf"/>
</dbReference>
<dbReference type="eggNOG" id="COG3903">
    <property type="taxonomic scope" value="Bacteria"/>
</dbReference>
<evidence type="ECO:0000256" key="1">
    <source>
        <dbReference type="PROSITE-ProRule" id="PRU00339"/>
    </source>
</evidence>
<dbReference type="InterPro" id="IPR019734">
    <property type="entry name" value="TPR_rpt"/>
</dbReference>
<evidence type="ECO:0000313" key="2">
    <source>
        <dbReference type="EMBL" id="AFU02877.1"/>
    </source>
</evidence>
<dbReference type="Gene3D" id="3.40.50.300">
    <property type="entry name" value="P-loop containing nucleotide triphosphate hydrolases"/>
    <property type="match status" value="1"/>
</dbReference>
<feature type="repeat" description="TPR" evidence="1">
    <location>
        <begin position="407"/>
        <end position="440"/>
    </location>
</feature>
<dbReference type="PANTHER" id="PTHR47691:SF3">
    <property type="entry name" value="HTH-TYPE TRANSCRIPTIONAL REGULATOR RV0890C-RELATED"/>
    <property type="match status" value="1"/>
</dbReference>
<name>K0EZD9_NOCB7</name>
<dbReference type="Pfam" id="PF13424">
    <property type="entry name" value="TPR_12"/>
    <property type="match status" value="2"/>
</dbReference>
<dbReference type="SMART" id="SM00028">
    <property type="entry name" value="TPR"/>
    <property type="match status" value="4"/>
</dbReference>
<dbReference type="InterPro" id="IPR027417">
    <property type="entry name" value="P-loop_NTPase"/>
</dbReference>
<dbReference type="PROSITE" id="PS50005">
    <property type="entry name" value="TPR"/>
    <property type="match status" value="2"/>
</dbReference>
<accession>K0EZD9</accession>
<dbReference type="HOGENOM" id="CLU_004665_2_1_11"/>
<dbReference type="EMBL" id="CP003876">
    <property type="protein sequence ID" value="AFU02877.1"/>
    <property type="molecule type" value="Genomic_DNA"/>
</dbReference>
<dbReference type="Gene3D" id="1.25.40.10">
    <property type="entry name" value="Tetratricopeptide repeat domain"/>
    <property type="match status" value="2"/>
</dbReference>
<sequence length="617" mass="66803">MTYAHSVVGRYPGGALFADLRGYGTAGAANATEILDGFLRALGAHPNRIPADLDGRSALFRSMVHGRGILIVLDNAQSSGQVRPLLPGSPDCGVLVTSRVRLTGLFVGASATAVTLNPLRPDDAQALLERVIGRRTGAETAAVPLIARRCGYLPLALRIAAVRIATYSHRSISDLAEDLAAEHRRLDVLSAGDAAELEVRGVFSWSYQALPTEAGRMFRLLGLHPSTTFSLDAAAALAGVPNPVAARLMEILVMAHLVEETGRHRYRLHDLLRVYAAELVRSVESGAGCDEAARRLVDWCLASLDAAIRVLTPGRPHPALPPPVAGVQPMEFNGDYELALDWCDTELPSIVGATRLAADYEMFDRAWQLPVRALYYLLIRRPWDEWIATSEIGVAAAQASGNINGYGEALINLAAAHLRRGDYDIAEQQFHDALDACPDPYQRGWALAGLAFTCLGRENYQPAIDYLHQMAESFIGLDESYGVATAYANLGEAYREVGELEQAWMYGQRSVELFNSNQDRQGAGYALSRLARTALHRGDSAVALALCEEALAANRETGDRWAEADTLDVRGQVLQKSGETQAATRALTAALAIFNDGLDDHRADLLRAQLDVTTDEQ</sequence>
<keyword evidence="3" id="KW-1185">Reference proteome</keyword>